<evidence type="ECO:0000313" key="8">
    <source>
        <dbReference type="Ensembl" id="ENSAMXP00005018405.1"/>
    </source>
</evidence>
<dbReference type="AlphaFoldDB" id="A0A8B9HW95"/>
<feature type="domain" description="B box-type" evidence="6">
    <location>
        <begin position="50"/>
        <end position="90"/>
    </location>
</feature>
<dbReference type="PANTHER" id="PTHR25465">
    <property type="entry name" value="B-BOX DOMAIN CONTAINING"/>
    <property type="match status" value="1"/>
</dbReference>
<evidence type="ECO:0000256" key="2">
    <source>
        <dbReference type="ARBA" id="ARBA00022771"/>
    </source>
</evidence>
<evidence type="ECO:0000256" key="5">
    <source>
        <dbReference type="SAM" id="Coils"/>
    </source>
</evidence>
<sequence>MVLCDVCTGEKLKAFKFCLNCAATFCKTHLELHSVGTLKNHKLIDPVKNLEDYICQKHEKPLELFCRDDQTCVCQFCTEGDHKNHNTVPIDQKYYSKEHINQKTKDKIQPMIQDRIKKIEEIKRSLELRKRNTEKEISDSFEVFTDLIRSIERSQAELLEVMEEKQKAAERQAEELIKDLEQEITELKRRDTELEQLSHTEDHLHLLQVSVPLSAQCHRPLINNWTDISIDPPLRLEPVRNALSQLQKSLYKKKTETELKRTRLYAVDVTLDPDTANPFLILSDDGKQVRCGDTKQNLPDNPERFNYCVCVLGKEGFSSGRFYYEVPVNRKTDWDLGVVRESVNRKGIYALSPQNGFWTVVLRNGNQYKVCADPPVLLSLREKSQKVGVFVDYEEGLVSFYDVEARSHIYSFTGQSFTEKLYPFFSPFLNNGGKNSAPLIITPVIKTEYC</sequence>
<evidence type="ECO:0000256" key="3">
    <source>
        <dbReference type="ARBA" id="ARBA00022833"/>
    </source>
</evidence>
<protein>
    <recommendedName>
        <fullName evidence="10">B30.2/SPRY domain-containing protein</fullName>
    </recommendedName>
</protein>
<dbReference type="Ensembl" id="ENSAMXT00005020338.1">
    <property type="protein sequence ID" value="ENSAMXP00005018405.1"/>
    <property type="gene ID" value="ENSAMXG00005009572.1"/>
</dbReference>
<dbReference type="PROSITE" id="PS50119">
    <property type="entry name" value="ZF_BBOX"/>
    <property type="match status" value="1"/>
</dbReference>
<dbReference type="CDD" id="cd19769">
    <property type="entry name" value="Bbox2_TRIM16-like"/>
    <property type="match status" value="1"/>
</dbReference>
<evidence type="ECO:0000259" key="6">
    <source>
        <dbReference type="PROSITE" id="PS50119"/>
    </source>
</evidence>
<dbReference type="InterPro" id="IPR013320">
    <property type="entry name" value="ConA-like_dom_sf"/>
</dbReference>
<dbReference type="PROSITE" id="PS50188">
    <property type="entry name" value="B302_SPRY"/>
    <property type="match status" value="1"/>
</dbReference>
<keyword evidence="2 4" id="KW-0863">Zinc-finger</keyword>
<dbReference type="CDD" id="cd13733">
    <property type="entry name" value="SPRY_PRY_C-I_1"/>
    <property type="match status" value="1"/>
</dbReference>
<dbReference type="Pfam" id="PF25600">
    <property type="entry name" value="TRIM_CC"/>
    <property type="match status" value="1"/>
</dbReference>
<dbReference type="Gene3D" id="4.10.830.40">
    <property type="match status" value="1"/>
</dbReference>
<dbReference type="InterPro" id="IPR006574">
    <property type="entry name" value="PRY"/>
</dbReference>
<dbReference type="FunFam" id="2.60.120.920:FF:000004">
    <property type="entry name" value="Butyrophilin subfamily 1 member A1"/>
    <property type="match status" value="1"/>
</dbReference>
<dbReference type="Pfam" id="PF00622">
    <property type="entry name" value="SPRY"/>
    <property type="match status" value="1"/>
</dbReference>
<feature type="coiled-coil region" evidence="5">
    <location>
        <begin position="116"/>
        <end position="197"/>
    </location>
</feature>
<proteinExistence type="predicted"/>
<accession>A0A8B9HW95</accession>
<dbReference type="SMART" id="SM00589">
    <property type="entry name" value="PRY"/>
    <property type="match status" value="1"/>
</dbReference>
<dbReference type="InterPro" id="IPR051051">
    <property type="entry name" value="E3_ubiq-ligase_TRIM/RNF"/>
</dbReference>
<dbReference type="SMART" id="SM00449">
    <property type="entry name" value="SPRY"/>
    <property type="match status" value="1"/>
</dbReference>
<evidence type="ECO:0000259" key="7">
    <source>
        <dbReference type="PROSITE" id="PS50188"/>
    </source>
</evidence>
<dbReference type="GO" id="GO:0005737">
    <property type="term" value="C:cytoplasm"/>
    <property type="evidence" value="ECO:0007669"/>
    <property type="project" value="UniProtKB-ARBA"/>
</dbReference>
<dbReference type="SUPFAM" id="SSF57845">
    <property type="entry name" value="B-box zinc-binding domain"/>
    <property type="match status" value="1"/>
</dbReference>
<keyword evidence="1" id="KW-0479">Metal-binding</keyword>
<dbReference type="SMART" id="SM00336">
    <property type="entry name" value="BBOX"/>
    <property type="match status" value="1"/>
</dbReference>
<dbReference type="GO" id="GO:0008270">
    <property type="term" value="F:zinc ion binding"/>
    <property type="evidence" value="ECO:0007669"/>
    <property type="project" value="UniProtKB-KW"/>
</dbReference>
<dbReference type="Proteomes" id="UP000694621">
    <property type="component" value="Unplaced"/>
</dbReference>
<keyword evidence="3" id="KW-0862">Zinc</keyword>
<dbReference type="PANTHER" id="PTHR25465:SF32">
    <property type="entry name" value="BLOODTHIRSTY-RELATED GENE FAMILY, MEMBER 16 ISOFORM X1-RELATED"/>
    <property type="match status" value="1"/>
</dbReference>
<evidence type="ECO:0008006" key="10">
    <source>
        <dbReference type="Google" id="ProtNLM"/>
    </source>
</evidence>
<keyword evidence="5" id="KW-0175">Coiled coil</keyword>
<dbReference type="SUPFAM" id="SSF49899">
    <property type="entry name" value="Concanavalin A-like lectins/glucanases"/>
    <property type="match status" value="1"/>
</dbReference>
<dbReference type="InterPro" id="IPR003877">
    <property type="entry name" value="SPRY_dom"/>
</dbReference>
<dbReference type="CDD" id="cd19802">
    <property type="entry name" value="Bbox1_TRIM8-like"/>
    <property type="match status" value="1"/>
</dbReference>
<evidence type="ECO:0000256" key="4">
    <source>
        <dbReference type="PROSITE-ProRule" id="PRU00024"/>
    </source>
</evidence>
<dbReference type="InterPro" id="IPR058030">
    <property type="entry name" value="TRIM8/14/16/25/29/45/65_CC"/>
</dbReference>
<reference evidence="8" key="1">
    <citation type="submission" date="2025-08" db="UniProtKB">
        <authorList>
            <consortium name="Ensembl"/>
        </authorList>
    </citation>
    <scope>IDENTIFICATION</scope>
</reference>
<dbReference type="Gene3D" id="2.60.120.920">
    <property type="match status" value="1"/>
</dbReference>
<dbReference type="InterPro" id="IPR001870">
    <property type="entry name" value="B30.2/SPRY"/>
</dbReference>
<organism evidence="8 9">
    <name type="scientific">Astyanax mexicanus</name>
    <name type="common">Blind cave fish</name>
    <name type="synonym">Astyanax fasciatus mexicanus</name>
    <dbReference type="NCBI Taxonomy" id="7994"/>
    <lineage>
        <taxon>Eukaryota</taxon>
        <taxon>Metazoa</taxon>
        <taxon>Chordata</taxon>
        <taxon>Craniata</taxon>
        <taxon>Vertebrata</taxon>
        <taxon>Euteleostomi</taxon>
        <taxon>Actinopterygii</taxon>
        <taxon>Neopterygii</taxon>
        <taxon>Teleostei</taxon>
        <taxon>Ostariophysi</taxon>
        <taxon>Characiformes</taxon>
        <taxon>Characoidei</taxon>
        <taxon>Acestrorhamphidae</taxon>
        <taxon>Acestrorhamphinae</taxon>
        <taxon>Astyanax</taxon>
    </lineage>
</organism>
<dbReference type="InterPro" id="IPR043136">
    <property type="entry name" value="B30.2/SPRY_sf"/>
</dbReference>
<feature type="domain" description="B30.2/SPRY" evidence="7">
    <location>
        <begin position="249"/>
        <end position="444"/>
    </location>
</feature>
<dbReference type="Gene3D" id="3.30.160.60">
    <property type="entry name" value="Classic Zinc Finger"/>
    <property type="match status" value="1"/>
</dbReference>
<dbReference type="Pfam" id="PF13765">
    <property type="entry name" value="PRY"/>
    <property type="match status" value="1"/>
</dbReference>
<dbReference type="Pfam" id="PF00643">
    <property type="entry name" value="zf-B_box"/>
    <property type="match status" value="1"/>
</dbReference>
<name>A0A8B9HW95_ASTMX</name>
<dbReference type="InterPro" id="IPR000315">
    <property type="entry name" value="Znf_B-box"/>
</dbReference>
<evidence type="ECO:0000313" key="9">
    <source>
        <dbReference type="Proteomes" id="UP000694621"/>
    </source>
</evidence>
<dbReference type="InterPro" id="IPR003879">
    <property type="entry name" value="Butyrophylin_SPRY"/>
</dbReference>
<evidence type="ECO:0000256" key="1">
    <source>
        <dbReference type="ARBA" id="ARBA00022723"/>
    </source>
</evidence>
<dbReference type="PRINTS" id="PR01407">
    <property type="entry name" value="BUTYPHLNCDUF"/>
</dbReference>